<protein>
    <submittedName>
        <fullName evidence="3">MsnO8 family LLM class oxidoreductase</fullName>
        <ecNumber evidence="3">1.-.-.-</ecNumber>
    </submittedName>
</protein>
<comment type="caution">
    <text evidence="3">The sequence shown here is derived from an EMBL/GenBank/DDBJ whole genome shotgun (WGS) entry which is preliminary data.</text>
</comment>
<dbReference type="Gene3D" id="3.20.20.30">
    <property type="entry name" value="Luciferase-like domain"/>
    <property type="match status" value="1"/>
</dbReference>
<sequence length="336" mass="36814">MGIKLSILDQSVIFPGENAEAALQHTIELVQLAEKLDYHRFWVSEHHDSDQLAGSSPEVLISHLLAKTERIRIGSGGIMLQHYSPYKVAENFNVLAALAPGRVDLGIGRAPGGLPRSTKALQQGITEPATLSEKLKELKQFVHNRLDAFHPLTGLRVSPIPTHPADIYLLGATAASAELAAELGLPYVFAQFINGDHAVAAAAFEAYHTGFNREHGGQPKAILALSLIVADTEEEAKVLAGEYKNVKIHLENGKTLTVGTLEQAEEYGRQTQAKFTVEEKEAEITKGTKESVRQRLLDIQQTYGVDEFIVTTSVKDFAKRLRSFELLSEAFSELLV</sequence>
<evidence type="ECO:0000313" key="4">
    <source>
        <dbReference type="Proteomes" id="UP000616779"/>
    </source>
</evidence>
<dbReference type="Proteomes" id="UP000616779">
    <property type="component" value="Unassembled WGS sequence"/>
</dbReference>
<dbReference type="RefSeq" id="WP_171640884.1">
    <property type="nucleotide sequence ID" value="NZ_WHOA01000023.1"/>
</dbReference>
<dbReference type="Pfam" id="PF00296">
    <property type="entry name" value="Bac_luciferase"/>
    <property type="match status" value="1"/>
</dbReference>
<evidence type="ECO:0000313" key="3">
    <source>
        <dbReference type="EMBL" id="NOU70420.1"/>
    </source>
</evidence>
<gene>
    <name evidence="3" type="ORF">GC098_03040</name>
</gene>
<dbReference type="NCBIfam" id="TIGR03558">
    <property type="entry name" value="oxido_grp_1"/>
    <property type="match status" value="1"/>
</dbReference>
<comment type="similarity">
    <text evidence="1">To bacterial alkanal monooxygenase alpha and beta chains.</text>
</comment>
<name>A0ABX1XPF6_9BACL</name>
<dbReference type="SUPFAM" id="SSF51679">
    <property type="entry name" value="Bacterial luciferase-like"/>
    <property type="match status" value="1"/>
</dbReference>
<proteinExistence type="predicted"/>
<dbReference type="EMBL" id="WHOA01000023">
    <property type="protein sequence ID" value="NOU70420.1"/>
    <property type="molecule type" value="Genomic_DNA"/>
</dbReference>
<dbReference type="PANTHER" id="PTHR30137:SF19">
    <property type="entry name" value="LUCIFERASE-LIKE MONOOXYGENASE"/>
    <property type="match status" value="1"/>
</dbReference>
<dbReference type="InterPro" id="IPR050766">
    <property type="entry name" value="Bact_Lucif_Oxidored"/>
</dbReference>
<accession>A0ABX1XPF6</accession>
<evidence type="ECO:0000256" key="1">
    <source>
        <dbReference type="ARBA" id="ARBA00007789"/>
    </source>
</evidence>
<feature type="domain" description="Luciferase-like" evidence="2">
    <location>
        <begin position="5"/>
        <end position="303"/>
    </location>
</feature>
<keyword evidence="3" id="KW-0560">Oxidoreductase</keyword>
<dbReference type="GO" id="GO:0016491">
    <property type="term" value="F:oxidoreductase activity"/>
    <property type="evidence" value="ECO:0007669"/>
    <property type="project" value="UniProtKB-KW"/>
</dbReference>
<dbReference type="InterPro" id="IPR019949">
    <property type="entry name" value="CmoO-like"/>
</dbReference>
<evidence type="ECO:0000259" key="2">
    <source>
        <dbReference type="Pfam" id="PF00296"/>
    </source>
</evidence>
<dbReference type="PANTHER" id="PTHR30137">
    <property type="entry name" value="LUCIFERASE-LIKE MONOOXYGENASE"/>
    <property type="match status" value="1"/>
</dbReference>
<keyword evidence="4" id="KW-1185">Reference proteome</keyword>
<reference evidence="3 4" key="1">
    <citation type="submission" date="2019-10" db="EMBL/GenBank/DDBJ databases">
        <title>Description of Paenibacillus terrestris sp. nov.</title>
        <authorList>
            <person name="Carlier A."/>
            <person name="Qi S."/>
        </authorList>
    </citation>
    <scope>NUCLEOTIDE SEQUENCE [LARGE SCALE GENOMIC DNA]</scope>
    <source>
        <strain evidence="3 4">LMG 31458</strain>
    </source>
</reference>
<dbReference type="InterPro" id="IPR036661">
    <property type="entry name" value="Luciferase-like_sf"/>
</dbReference>
<dbReference type="InterPro" id="IPR011251">
    <property type="entry name" value="Luciferase-like_dom"/>
</dbReference>
<dbReference type="EC" id="1.-.-.-" evidence="3"/>
<organism evidence="3 4">
    <name type="scientific">Paenibacillus phytorum</name>
    <dbReference type="NCBI Taxonomy" id="2654977"/>
    <lineage>
        <taxon>Bacteria</taxon>
        <taxon>Bacillati</taxon>
        <taxon>Bacillota</taxon>
        <taxon>Bacilli</taxon>
        <taxon>Bacillales</taxon>
        <taxon>Paenibacillaceae</taxon>
        <taxon>Paenibacillus</taxon>
    </lineage>
</organism>